<evidence type="ECO:0000313" key="2">
    <source>
        <dbReference type="EMBL" id="AWW40272.1"/>
    </source>
</evidence>
<protein>
    <submittedName>
        <fullName evidence="2">Nucleopolyhedrovirus P10 family protein</fullName>
    </submittedName>
</protein>
<proteinExistence type="predicted"/>
<organism evidence="2 3">
    <name type="scientific">Streptomyces cadmiisoli</name>
    <dbReference type="NCBI Taxonomy" id="2184053"/>
    <lineage>
        <taxon>Bacteria</taxon>
        <taxon>Bacillati</taxon>
        <taxon>Actinomycetota</taxon>
        <taxon>Actinomycetes</taxon>
        <taxon>Kitasatosporales</taxon>
        <taxon>Streptomycetaceae</taxon>
        <taxon>Streptomyces</taxon>
        <taxon>Streptomyces aurantiacus group</taxon>
    </lineage>
</organism>
<dbReference type="GeneID" id="32596264"/>
<dbReference type="AlphaFoldDB" id="A0A2Z4J4X4"/>
<name>A0A2Z4J4X4_9ACTN</name>
<evidence type="ECO:0000313" key="3">
    <source>
        <dbReference type="Proteomes" id="UP000249616"/>
    </source>
</evidence>
<dbReference type="RefSeq" id="WP_053759594.1">
    <property type="nucleotide sequence ID" value="NZ_CBDRHE010000002.1"/>
</dbReference>
<dbReference type="Proteomes" id="UP000249616">
    <property type="component" value="Chromosome"/>
</dbReference>
<dbReference type="EMBL" id="CP030073">
    <property type="protein sequence ID" value="AWW40272.1"/>
    <property type="molecule type" value="Genomic_DNA"/>
</dbReference>
<dbReference type="KEGG" id="scad:DN051_29360"/>
<reference evidence="2 3" key="1">
    <citation type="journal article" date="2019" name="Int. J. Syst. Evol. Microbiol.">
        <title>Streptomyces cadmiisoli sp. nov., a novel actinomycete isolated from cadmium-contaminated soil.</title>
        <authorList>
            <person name="Li K."/>
            <person name="Tang X."/>
            <person name="Zhao J."/>
            <person name="Guo Y."/>
            <person name="Tang Y."/>
            <person name="Gao J."/>
        </authorList>
    </citation>
    <scope>NUCLEOTIDE SEQUENCE [LARGE SCALE GENOMIC DNA]</scope>
    <source>
        <strain evidence="2 3">ZFG47</strain>
    </source>
</reference>
<gene>
    <name evidence="2" type="ORF">DN051_29360</name>
</gene>
<accession>A0A2Z4J4X4</accession>
<sequence length="256" mass="25966">MTTADRWTRAVRQQLGLGRLLPLGGPGDGAWIAETAARAVLRRAANEVPGVRLGSVRITLADPEDVHDPAVPAPPSALPPGPLRVAADFAATAAEPLPTTASRLRTAVSTAAEQGIGLTVTEVDLRVTDLLDVTAGDAGTGEGAREAEDAGEATADTETSDAARASEEPDEAMAATAALGVAGVARLTGALGGVGRAVHIEQGGGSGAALPRRHVRVELAVRADHRALDVARAVRARVGEALRDHPTVAVLVTAVT</sequence>
<evidence type="ECO:0000256" key="1">
    <source>
        <dbReference type="SAM" id="MobiDB-lite"/>
    </source>
</evidence>
<feature type="compositionally biased region" description="Low complexity" evidence="1">
    <location>
        <begin position="152"/>
        <end position="163"/>
    </location>
</feature>
<feature type="region of interest" description="Disordered" evidence="1">
    <location>
        <begin position="135"/>
        <end position="168"/>
    </location>
</feature>
<keyword evidence="3" id="KW-1185">Reference proteome</keyword>